<sequence length="177" mass="19553">MVDSSYVPPGTYILSVVAHDHVFEKLRLDVLESDSLPEVRPYIPGTPLSPASPMTLPYPITLSAVQKIDFYMPRQAFNLIGMFKNPMMMMMLVGGALVFAMPYIMKNMDPEVLQDFEKRQAKITNIQSSLQSGDLKSGFSALMAAGDEDATAASGKQTPETKQPSGVRHRNGKNKKR</sequence>
<dbReference type="GO" id="GO:0072546">
    <property type="term" value="C:EMC complex"/>
    <property type="evidence" value="ECO:0007669"/>
    <property type="project" value="TreeGrafter"/>
</dbReference>
<comment type="subcellular location">
    <subcellularLocation>
        <location evidence="1">Membrane</location>
        <topology evidence="1">Single-pass membrane protein</topology>
    </subcellularLocation>
</comment>
<dbReference type="InterPro" id="IPR039163">
    <property type="entry name" value="EMC7"/>
</dbReference>
<organism evidence="9 10">
    <name type="scientific">Hermanssonia centrifuga</name>
    <dbReference type="NCBI Taxonomy" id="98765"/>
    <lineage>
        <taxon>Eukaryota</taxon>
        <taxon>Fungi</taxon>
        <taxon>Dikarya</taxon>
        <taxon>Basidiomycota</taxon>
        <taxon>Agaricomycotina</taxon>
        <taxon>Agaricomycetes</taxon>
        <taxon>Polyporales</taxon>
        <taxon>Meruliaceae</taxon>
        <taxon>Hermanssonia</taxon>
    </lineage>
</organism>
<feature type="region of interest" description="Disordered" evidence="6">
    <location>
        <begin position="147"/>
        <end position="177"/>
    </location>
</feature>
<proteinExistence type="predicted"/>
<evidence type="ECO:0000256" key="3">
    <source>
        <dbReference type="ARBA" id="ARBA00022729"/>
    </source>
</evidence>
<dbReference type="InterPro" id="IPR019008">
    <property type="entry name" value="Beta_sandwich_EMC7"/>
</dbReference>
<gene>
    <name evidence="9" type="ORF">EW026_g46</name>
</gene>
<evidence type="ECO:0000256" key="6">
    <source>
        <dbReference type="SAM" id="MobiDB-lite"/>
    </source>
</evidence>
<evidence type="ECO:0000256" key="1">
    <source>
        <dbReference type="ARBA" id="ARBA00004167"/>
    </source>
</evidence>
<dbReference type="PANTHER" id="PTHR13605">
    <property type="entry name" value="ER MEMBRANE PROTEIN COMPLEX SUBUNIT 7"/>
    <property type="match status" value="1"/>
</dbReference>
<keyword evidence="3" id="KW-0732">Signal</keyword>
<evidence type="ECO:0000256" key="2">
    <source>
        <dbReference type="ARBA" id="ARBA00022692"/>
    </source>
</evidence>
<evidence type="ECO:0000313" key="10">
    <source>
        <dbReference type="Proteomes" id="UP000309038"/>
    </source>
</evidence>
<comment type="caution">
    <text evidence="9">The sequence shown here is derived from an EMBL/GenBank/DDBJ whole genome shotgun (WGS) entry which is preliminary data.</text>
</comment>
<evidence type="ECO:0000256" key="5">
    <source>
        <dbReference type="ARBA" id="ARBA00023136"/>
    </source>
</evidence>
<keyword evidence="2 7" id="KW-0812">Transmembrane</keyword>
<feature type="compositionally biased region" description="Basic residues" evidence="6">
    <location>
        <begin position="167"/>
        <end position="177"/>
    </location>
</feature>
<evidence type="ECO:0000256" key="4">
    <source>
        <dbReference type="ARBA" id="ARBA00022989"/>
    </source>
</evidence>
<evidence type="ECO:0000313" key="9">
    <source>
        <dbReference type="EMBL" id="THH02909.1"/>
    </source>
</evidence>
<feature type="compositionally biased region" description="Polar residues" evidence="6">
    <location>
        <begin position="154"/>
        <end position="164"/>
    </location>
</feature>
<dbReference type="AlphaFoldDB" id="A0A4S4KVV3"/>
<feature type="transmembrane region" description="Helical" evidence="7">
    <location>
        <begin position="87"/>
        <end position="105"/>
    </location>
</feature>
<accession>A0A4S4KVV3</accession>
<dbReference type="PANTHER" id="PTHR13605:SF4">
    <property type="entry name" value="ER MEMBRANE PROTEIN COMPLEX SUBUNIT 7"/>
    <property type="match status" value="1"/>
</dbReference>
<evidence type="ECO:0000256" key="7">
    <source>
        <dbReference type="SAM" id="Phobius"/>
    </source>
</evidence>
<keyword evidence="5 7" id="KW-0472">Membrane</keyword>
<keyword evidence="10" id="KW-1185">Reference proteome</keyword>
<dbReference type="EMBL" id="SGPJ01000001">
    <property type="protein sequence ID" value="THH02909.1"/>
    <property type="molecule type" value="Genomic_DNA"/>
</dbReference>
<dbReference type="Pfam" id="PF09430">
    <property type="entry name" value="EMC7_beta-sandw"/>
    <property type="match status" value="1"/>
</dbReference>
<dbReference type="Proteomes" id="UP000309038">
    <property type="component" value="Unassembled WGS sequence"/>
</dbReference>
<evidence type="ECO:0000259" key="8">
    <source>
        <dbReference type="Pfam" id="PF09430"/>
    </source>
</evidence>
<reference evidence="9 10" key="1">
    <citation type="submission" date="2019-02" db="EMBL/GenBank/DDBJ databases">
        <title>Genome sequencing of the rare red list fungi Phlebia centrifuga.</title>
        <authorList>
            <person name="Buettner E."/>
            <person name="Kellner H."/>
        </authorList>
    </citation>
    <scope>NUCLEOTIDE SEQUENCE [LARGE SCALE GENOMIC DNA]</scope>
    <source>
        <strain evidence="9 10">DSM 108282</strain>
    </source>
</reference>
<keyword evidence="4 7" id="KW-1133">Transmembrane helix</keyword>
<name>A0A4S4KVV3_9APHY</name>
<feature type="domain" description="ER membrane protein complex subunit 7 beta-sandwich" evidence="8">
    <location>
        <begin position="7"/>
        <end position="90"/>
    </location>
</feature>
<protein>
    <recommendedName>
        <fullName evidence="8">ER membrane protein complex subunit 7 beta-sandwich domain-containing protein</fullName>
    </recommendedName>
</protein>